<name>A0ABW5A3T6_9RHOB</name>
<dbReference type="EMBL" id="JBHUIX010000003">
    <property type="protein sequence ID" value="MFD2172942.1"/>
    <property type="molecule type" value="Genomic_DNA"/>
</dbReference>
<dbReference type="SUPFAM" id="SSF53448">
    <property type="entry name" value="Nucleotide-diphospho-sugar transferases"/>
    <property type="match status" value="1"/>
</dbReference>
<dbReference type="Gene3D" id="3.90.550.10">
    <property type="entry name" value="Spore Coat Polysaccharide Biosynthesis Protein SpsA, Chain A"/>
    <property type="match status" value="1"/>
</dbReference>
<evidence type="ECO:0000313" key="1">
    <source>
        <dbReference type="EMBL" id="MFD2172942.1"/>
    </source>
</evidence>
<keyword evidence="2" id="KW-1185">Reference proteome</keyword>
<gene>
    <name evidence="1" type="ORF">ACFSM0_02435</name>
</gene>
<dbReference type="InterPro" id="IPR029044">
    <property type="entry name" value="Nucleotide-diphossugar_trans"/>
</dbReference>
<accession>A0ABW5A3T6</accession>
<proteinExistence type="predicted"/>
<organism evidence="1 2">
    <name type="scientific">Rhodobacter lacus</name>
    <dbReference type="NCBI Taxonomy" id="1641972"/>
    <lineage>
        <taxon>Bacteria</taxon>
        <taxon>Pseudomonadati</taxon>
        <taxon>Pseudomonadota</taxon>
        <taxon>Alphaproteobacteria</taxon>
        <taxon>Rhodobacterales</taxon>
        <taxon>Rhodobacter group</taxon>
        <taxon>Rhodobacter</taxon>
    </lineage>
</organism>
<reference evidence="2" key="1">
    <citation type="journal article" date="2019" name="Int. J. Syst. Evol. Microbiol.">
        <title>The Global Catalogue of Microorganisms (GCM) 10K type strain sequencing project: providing services to taxonomists for standard genome sequencing and annotation.</title>
        <authorList>
            <consortium name="The Broad Institute Genomics Platform"/>
            <consortium name="The Broad Institute Genome Sequencing Center for Infectious Disease"/>
            <person name="Wu L."/>
            <person name="Ma J."/>
        </authorList>
    </citation>
    <scope>NUCLEOTIDE SEQUENCE [LARGE SCALE GENOMIC DNA]</scope>
    <source>
        <strain evidence="2">CCUG 55131</strain>
    </source>
</reference>
<dbReference type="Proteomes" id="UP001597413">
    <property type="component" value="Unassembled WGS sequence"/>
</dbReference>
<comment type="caution">
    <text evidence="1">The sequence shown here is derived from an EMBL/GenBank/DDBJ whole genome shotgun (WGS) entry which is preliminary data.</text>
</comment>
<evidence type="ECO:0000313" key="2">
    <source>
        <dbReference type="Proteomes" id="UP001597413"/>
    </source>
</evidence>
<protein>
    <submittedName>
        <fullName evidence="1">Uncharacterized protein</fullName>
    </submittedName>
</protein>
<sequence>MANSTLGTLQDCGVIYAVTGEPYFKEMRTSIRSIRAVHPELPITVAYSWEGALARELLAGIPHIEFLDLTETVRASGLKMNDGMERSRGVKINTINVSPYRFTLFLDTDTYVRKTLVPMFDALREGDTQIVLTNEPIAYYPKEQYEKGIADGDRPNAQGLMALSNPKYFNSGVFAFRDTIRDYGAGTGWVEQFLAQSQAPATSNWARLCDQTALNKTMNRLTDIPRKVLSNTIWNAQCKILFELHKQGRWDDIHIIHCKMVHHLGPEPEKLVHGQYISSFQLIKP</sequence>
<dbReference type="RefSeq" id="WP_377386626.1">
    <property type="nucleotide sequence ID" value="NZ_JBHUIX010000003.1"/>
</dbReference>